<evidence type="ECO:0000313" key="3">
    <source>
        <dbReference type="Proteomes" id="UP000076842"/>
    </source>
</evidence>
<accession>A0A165I711</accession>
<feature type="domain" description="Integrase core" evidence="1">
    <location>
        <begin position="117"/>
        <end position="309"/>
    </location>
</feature>
<dbReference type="AlphaFoldDB" id="A0A165I711"/>
<dbReference type="EMBL" id="KV423933">
    <property type="protein sequence ID" value="KZT60208.1"/>
    <property type="molecule type" value="Genomic_DNA"/>
</dbReference>
<sequence>MRWEPRFRSLEQALIRNENSVRSLYRWMSKLDIPTARRPHHTDEEVGQAIVELVEEDLVNAWGTRRIHHKLKTQKGMPDANSGFVRQFLGVLDAGHARNRRPHKKRTIHHTALLSKGPSEEWSGDGHDKLTHRMDLPIWGLRDKATRRTLGLWVVPNSRILAVPATLFLKVVRQVGGVPLRVTLDKGTEGGMVGALQELLRSEYAPDISREAHPPFVQIKSVYNITIERSWRYLYEHVLQSVLVAWDIGVQSGIYHEALPMEYSVARWLWARLVQQLLDVYVDERNSARIRWQDSVQLPTGDSPNQFWYHPADWGMQDCMIPVPEDRVDQLLTLTAPAGLFQFVSDEMEEVCRQRYTAVGSPQLTLLNVWEVYMRMLDGGIVPPGG</sequence>
<organism evidence="2 3">
    <name type="scientific">Calocera cornea HHB12733</name>
    <dbReference type="NCBI Taxonomy" id="1353952"/>
    <lineage>
        <taxon>Eukaryota</taxon>
        <taxon>Fungi</taxon>
        <taxon>Dikarya</taxon>
        <taxon>Basidiomycota</taxon>
        <taxon>Agaricomycotina</taxon>
        <taxon>Dacrymycetes</taxon>
        <taxon>Dacrymycetales</taxon>
        <taxon>Dacrymycetaceae</taxon>
        <taxon>Calocera</taxon>
    </lineage>
</organism>
<dbReference type="PANTHER" id="PTHR46177:SF1">
    <property type="entry name" value="INTEGRASE CATALYTIC DOMAIN-CONTAINING PROTEIN"/>
    <property type="match status" value="1"/>
</dbReference>
<gene>
    <name evidence="2" type="ORF">CALCODRAFT_429834</name>
</gene>
<dbReference type="Pfam" id="PF24764">
    <property type="entry name" value="rva_4"/>
    <property type="match status" value="1"/>
</dbReference>
<dbReference type="InterPro" id="IPR058913">
    <property type="entry name" value="Integrase_dom_put"/>
</dbReference>
<dbReference type="OrthoDB" id="5392716at2759"/>
<dbReference type="Proteomes" id="UP000076842">
    <property type="component" value="Unassembled WGS sequence"/>
</dbReference>
<evidence type="ECO:0000313" key="2">
    <source>
        <dbReference type="EMBL" id="KZT60208.1"/>
    </source>
</evidence>
<keyword evidence="3" id="KW-1185">Reference proteome</keyword>
<evidence type="ECO:0000259" key="1">
    <source>
        <dbReference type="Pfam" id="PF24764"/>
    </source>
</evidence>
<dbReference type="STRING" id="1353952.A0A165I711"/>
<name>A0A165I711_9BASI</name>
<dbReference type="PANTHER" id="PTHR46177">
    <property type="entry name" value="INTEGRASE CATALYTIC DOMAIN-CONTAINING PROTEIN"/>
    <property type="match status" value="1"/>
</dbReference>
<dbReference type="InParanoid" id="A0A165I711"/>
<reference evidence="2 3" key="1">
    <citation type="journal article" date="2016" name="Mol. Biol. Evol.">
        <title>Comparative Genomics of Early-Diverging Mushroom-Forming Fungi Provides Insights into the Origins of Lignocellulose Decay Capabilities.</title>
        <authorList>
            <person name="Nagy L.G."/>
            <person name="Riley R."/>
            <person name="Tritt A."/>
            <person name="Adam C."/>
            <person name="Daum C."/>
            <person name="Floudas D."/>
            <person name="Sun H."/>
            <person name="Yadav J.S."/>
            <person name="Pangilinan J."/>
            <person name="Larsson K.H."/>
            <person name="Matsuura K."/>
            <person name="Barry K."/>
            <person name="Labutti K."/>
            <person name="Kuo R."/>
            <person name="Ohm R.A."/>
            <person name="Bhattacharya S.S."/>
            <person name="Shirouzu T."/>
            <person name="Yoshinaga Y."/>
            <person name="Martin F.M."/>
            <person name="Grigoriev I.V."/>
            <person name="Hibbett D.S."/>
        </authorList>
    </citation>
    <scope>NUCLEOTIDE SEQUENCE [LARGE SCALE GENOMIC DNA]</scope>
    <source>
        <strain evidence="2 3">HHB12733</strain>
    </source>
</reference>
<proteinExistence type="predicted"/>
<protein>
    <recommendedName>
        <fullName evidence="1">Integrase core domain-containing protein</fullName>
    </recommendedName>
</protein>